<comment type="subcellular location">
    <subcellularLocation>
        <location evidence="1">Membrane</location>
        <topology evidence="1">Multi-pass membrane protein</topology>
    </subcellularLocation>
</comment>
<feature type="transmembrane region" description="Helical" evidence="2">
    <location>
        <begin position="12"/>
        <end position="29"/>
    </location>
</feature>
<feature type="domain" description="Major facilitator superfamily (MFS) profile" evidence="3">
    <location>
        <begin position="1"/>
        <end position="68"/>
    </location>
</feature>
<dbReference type="InterPro" id="IPR011701">
    <property type="entry name" value="MFS"/>
</dbReference>
<dbReference type="OrthoDB" id="6770063at2759"/>
<gene>
    <name evidence="4" type="ORF">SARC_17306</name>
</gene>
<dbReference type="SUPFAM" id="SSF103473">
    <property type="entry name" value="MFS general substrate transporter"/>
    <property type="match status" value="1"/>
</dbReference>
<name>A0A0L0F0B0_9EUKA</name>
<feature type="non-terminal residue" evidence="4">
    <location>
        <position position="68"/>
    </location>
</feature>
<dbReference type="Pfam" id="PF07690">
    <property type="entry name" value="MFS_1"/>
    <property type="match status" value="1"/>
</dbReference>
<protein>
    <recommendedName>
        <fullName evidence="3">Major facilitator superfamily (MFS) profile domain-containing protein</fullName>
    </recommendedName>
</protein>
<dbReference type="AlphaFoldDB" id="A0A0L0F0B0"/>
<sequence>MSKSEAGLTSSLVYVGLVCATLFAGGLLGKFNPQPVLICSLIANASFALMFALAPNTTVLLIARFFVG</sequence>
<keyword evidence="2" id="KW-0812">Transmembrane</keyword>
<feature type="transmembrane region" description="Helical" evidence="2">
    <location>
        <begin position="41"/>
        <end position="67"/>
    </location>
</feature>
<proteinExistence type="predicted"/>
<keyword evidence="2" id="KW-0472">Membrane</keyword>
<organism evidence="4 5">
    <name type="scientific">Sphaeroforma arctica JP610</name>
    <dbReference type="NCBI Taxonomy" id="667725"/>
    <lineage>
        <taxon>Eukaryota</taxon>
        <taxon>Ichthyosporea</taxon>
        <taxon>Ichthyophonida</taxon>
        <taxon>Sphaeroforma</taxon>
    </lineage>
</organism>
<evidence type="ECO:0000313" key="5">
    <source>
        <dbReference type="Proteomes" id="UP000054560"/>
    </source>
</evidence>
<dbReference type="Gene3D" id="1.20.1250.20">
    <property type="entry name" value="MFS general substrate transporter like domains"/>
    <property type="match status" value="1"/>
</dbReference>
<evidence type="ECO:0000256" key="2">
    <source>
        <dbReference type="SAM" id="Phobius"/>
    </source>
</evidence>
<reference evidence="4 5" key="1">
    <citation type="submission" date="2011-02" db="EMBL/GenBank/DDBJ databases">
        <title>The Genome Sequence of Sphaeroforma arctica JP610.</title>
        <authorList>
            <consortium name="The Broad Institute Genome Sequencing Platform"/>
            <person name="Russ C."/>
            <person name="Cuomo C."/>
            <person name="Young S.K."/>
            <person name="Zeng Q."/>
            <person name="Gargeya S."/>
            <person name="Alvarado L."/>
            <person name="Berlin A."/>
            <person name="Chapman S.B."/>
            <person name="Chen Z."/>
            <person name="Freedman E."/>
            <person name="Gellesch M."/>
            <person name="Goldberg J."/>
            <person name="Griggs A."/>
            <person name="Gujja S."/>
            <person name="Heilman E."/>
            <person name="Heiman D."/>
            <person name="Howarth C."/>
            <person name="Mehta T."/>
            <person name="Neiman D."/>
            <person name="Pearson M."/>
            <person name="Roberts A."/>
            <person name="Saif S."/>
            <person name="Shea T."/>
            <person name="Shenoy N."/>
            <person name="Sisk P."/>
            <person name="Stolte C."/>
            <person name="Sykes S."/>
            <person name="White J."/>
            <person name="Yandava C."/>
            <person name="Burger G."/>
            <person name="Gray M.W."/>
            <person name="Holland P.W.H."/>
            <person name="King N."/>
            <person name="Lang F.B.F."/>
            <person name="Roger A.J."/>
            <person name="Ruiz-Trillo I."/>
            <person name="Haas B."/>
            <person name="Nusbaum C."/>
            <person name="Birren B."/>
        </authorList>
    </citation>
    <scope>NUCLEOTIDE SEQUENCE [LARGE SCALE GENOMIC DNA]</scope>
    <source>
        <strain evidence="4 5">JP610</strain>
    </source>
</reference>
<dbReference type="GO" id="GO:0016020">
    <property type="term" value="C:membrane"/>
    <property type="evidence" value="ECO:0007669"/>
    <property type="project" value="UniProtKB-SubCell"/>
</dbReference>
<accession>A0A0L0F0B0</accession>
<dbReference type="EMBL" id="KQ251926">
    <property type="protein sequence ID" value="KNC70170.1"/>
    <property type="molecule type" value="Genomic_DNA"/>
</dbReference>
<dbReference type="InterPro" id="IPR036259">
    <property type="entry name" value="MFS_trans_sf"/>
</dbReference>
<dbReference type="PROSITE" id="PS50850">
    <property type="entry name" value="MFS"/>
    <property type="match status" value="1"/>
</dbReference>
<keyword evidence="5" id="KW-1185">Reference proteome</keyword>
<dbReference type="RefSeq" id="XP_014144072.1">
    <property type="nucleotide sequence ID" value="XM_014288597.1"/>
</dbReference>
<dbReference type="GeneID" id="25917810"/>
<keyword evidence="2" id="KW-1133">Transmembrane helix</keyword>
<dbReference type="GO" id="GO:0022857">
    <property type="term" value="F:transmembrane transporter activity"/>
    <property type="evidence" value="ECO:0007669"/>
    <property type="project" value="InterPro"/>
</dbReference>
<evidence type="ECO:0000256" key="1">
    <source>
        <dbReference type="ARBA" id="ARBA00004141"/>
    </source>
</evidence>
<dbReference type="Proteomes" id="UP000054560">
    <property type="component" value="Unassembled WGS sequence"/>
</dbReference>
<dbReference type="InterPro" id="IPR020846">
    <property type="entry name" value="MFS_dom"/>
</dbReference>
<evidence type="ECO:0000313" key="4">
    <source>
        <dbReference type="EMBL" id="KNC70170.1"/>
    </source>
</evidence>
<evidence type="ECO:0000259" key="3">
    <source>
        <dbReference type="PROSITE" id="PS50850"/>
    </source>
</evidence>